<dbReference type="EMBL" id="JADPIE010000004">
    <property type="protein sequence ID" value="MBF8437217.1"/>
    <property type="molecule type" value="Genomic_DNA"/>
</dbReference>
<name>A0A931FAQ5_9FIRM</name>
<protein>
    <submittedName>
        <fullName evidence="2">Uncharacterized protein</fullName>
    </submittedName>
</protein>
<feature type="transmembrane region" description="Helical" evidence="1">
    <location>
        <begin position="6"/>
        <end position="33"/>
    </location>
</feature>
<organism evidence="2 3">
    <name type="scientific">Halonatronomonas betaini</name>
    <dbReference type="NCBI Taxonomy" id="2778430"/>
    <lineage>
        <taxon>Bacteria</taxon>
        <taxon>Bacillati</taxon>
        <taxon>Bacillota</taxon>
        <taxon>Clostridia</taxon>
        <taxon>Halanaerobiales</taxon>
        <taxon>Halarsenatibacteraceae</taxon>
        <taxon>Halonatronomonas</taxon>
    </lineage>
</organism>
<feature type="transmembrane region" description="Helical" evidence="1">
    <location>
        <begin position="114"/>
        <end position="133"/>
    </location>
</feature>
<evidence type="ECO:0000313" key="2">
    <source>
        <dbReference type="EMBL" id="MBF8437217.1"/>
    </source>
</evidence>
<sequence>MIELVGQLFYLIIILFILSFSREFGRFLILLYLKVPGSKIKLNPFQFPHYIELYNGEKWIKSTEEDFLAAYYRYEPARRGGFALYSFPWVFESLVLFISYIFINTMVSTDLASYLIILSLIFTGAIFIYQLIIFWRTEEYRGDFIVLYVLSPAAGVASVALYYIFRLILLVF</sequence>
<keyword evidence="1" id="KW-0812">Transmembrane</keyword>
<evidence type="ECO:0000313" key="3">
    <source>
        <dbReference type="Proteomes" id="UP000621436"/>
    </source>
</evidence>
<comment type="caution">
    <text evidence="2">The sequence shown here is derived from an EMBL/GenBank/DDBJ whole genome shotgun (WGS) entry which is preliminary data.</text>
</comment>
<dbReference type="AlphaFoldDB" id="A0A931FAQ5"/>
<gene>
    <name evidence="2" type="ORF">I0Q91_09020</name>
</gene>
<reference evidence="2" key="1">
    <citation type="submission" date="2020-11" db="EMBL/GenBank/DDBJ databases">
        <title>Halonatronomonas betainensis gen. nov., sp. nov. a novel haloalkaliphilic representative of the family Halanaerobiacae capable of betaine degradation.</title>
        <authorList>
            <person name="Boltyanskaya Y."/>
            <person name="Kevbrin V."/>
            <person name="Detkova E."/>
            <person name="Grouzdev D.S."/>
            <person name="Koziaeva V."/>
            <person name="Zhilina T."/>
        </authorList>
    </citation>
    <scope>NUCLEOTIDE SEQUENCE</scope>
    <source>
        <strain evidence="2">Z-7014</strain>
    </source>
</reference>
<keyword evidence="3" id="KW-1185">Reference proteome</keyword>
<feature type="transmembrane region" description="Helical" evidence="1">
    <location>
        <begin position="145"/>
        <end position="165"/>
    </location>
</feature>
<dbReference type="RefSeq" id="WP_270454180.1">
    <property type="nucleotide sequence ID" value="NZ_JADPIE010000004.1"/>
</dbReference>
<proteinExistence type="predicted"/>
<dbReference type="Proteomes" id="UP000621436">
    <property type="component" value="Unassembled WGS sequence"/>
</dbReference>
<accession>A0A931FAQ5</accession>
<keyword evidence="1" id="KW-0472">Membrane</keyword>
<evidence type="ECO:0000256" key="1">
    <source>
        <dbReference type="SAM" id="Phobius"/>
    </source>
</evidence>
<feature type="transmembrane region" description="Helical" evidence="1">
    <location>
        <begin position="82"/>
        <end position="102"/>
    </location>
</feature>
<keyword evidence="1" id="KW-1133">Transmembrane helix</keyword>